<keyword evidence="1" id="KW-0808">Transferase</keyword>
<gene>
    <name evidence="1" type="ORF">D0Z08_24585</name>
</gene>
<accession>A0A417XVW0</accession>
<proteinExistence type="predicted"/>
<reference evidence="1 2" key="1">
    <citation type="submission" date="2018-09" db="EMBL/GenBank/DDBJ databases">
        <title>Genome sequencing of Nocardioides immobilis CCTCC AB 2017083 for comparison to Nocardioides silvaticus.</title>
        <authorList>
            <person name="Li C."/>
            <person name="Wang G."/>
        </authorList>
    </citation>
    <scope>NUCLEOTIDE SEQUENCE [LARGE SCALE GENOMIC DNA]</scope>
    <source>
        <strain evidence="1 2">CCTCC AB 2017083</strain>
    </source>
</reference>
<dbReference type="EMBL" id="QXGH01000032">
    <property type="protein sequence ID" value="RHW24496.1"/>
    <property type="molecule type" value="Genomic_DNA"/>
</dbReference>
<dbReference type="Proteomes" id="UP000283644">
    <property type="component" value="Unassembled WGS sequence"/>
</dbReference>
<sequence length="393" mass="43725">MPQRLRRVPEVSEIPLARLPYVDGVLSAVEIADTAASIAAMQEPCGAIPWTIGEHVDIWNHVEGAMAMLVGGQVEAAERAYAWVPTMQRADGSFPMKIVDGRPDDERGEVNMSAYFAVGLWHHWLVRRDIRFVQHYWPSVRAALDWVVSLQEPFGGIRWTPVDDFCLLTGNSSIYHSLRAGVALAELMDDPQPEWELAGGRLGHAVRVHRDRFADKSTFSMDWYYPVLGGAVRGRDAFELLDSRWDDFVVPGLGIRCVDTNPWVTGAETCELAMTLDALGDHRRARHLFTEMQHLRDEGGKYWTGWVYGATTQEVEVTNAAGEVEPRNVHWPDEHTTYTAAAVILAADALGETFGHSSPGSGIMRGTSLAPHFQELALECDCTSSSERLARRT</sequence>
<dbReference type="InterPro" id="IPR012341">
    <property type="entry name" value="6hp_glycosidase-like_sf"/>
</dbReference>
<evidence type="ECO:0000313" key="2">
    <source>
        <dbReference type="Proteomes" id="UP000283644"/>
    </source>
</evidence>
<comment type="caution">
    <text evidence="1">The sequence shown here is derived from an EMBL/GenBank/DDBJ whole genome shotgun (WGS) entry which is preliminary data.</text>
</comment>
<dbReference type="SUPFAM" id="SSF48208">
    <property type="entry name" value="Six-hairpin glycosidases"/>
    <property type="match status" value="1"/>
</dbReference>
<dbReference type="AlphaFoldDB" id="A0A417XVW0"/>
<evidence type="ECO:0000313" key="1">
    <source>
        <dbReference type="EMBL" id="RHW24496.1"/>
    </source>
</evidence>
<dbReference type="OrthoDB" id="5175804at2"/>
<dbReference type="GO" id="GO:0016740">
    <property type="term" value="F:transferase activity"/>
    <property type="evidence" value="ECO:0007669"/>
    <property type="project" value="UniProtKB-KW"/>
</dbReference>
<organism evidence="1 2">
    <name type="scientific">Nocardioides immobilis</name>
    <dbReference type="NCBI Taxonomy" id="2049295"/>
    <lineage>
        <taxon>Bacteria</taxon>
        <taxon>Bacillati</taxon>
        <taxon>Actinomycetota</taxon>
        <taxon>Actinomycetes</taxon>
        <taxon>Propionibacteriales</taxon>
        <taxon>Nocardioidaceae</taxon>
        <taxon>Nocardioides</taxon>
    </lineage>
</organism>
<protein>
    <submittedName>
        <fullName evidence="1">Prenyltransferase</fullName>
    </submittedName>
</protein>
<name>A0A417XVW0_9ACTN</name>
<dbReference type="Gene3D" id="1.50.10.10">
    <property type="match status" value="1"/>
</dbReference>
<dbReference type="InterPro" id="IPR008928">
    <property type="entry name" value="6-hairpin_glycosidase_sf"/>
</dbReference>
<keyword evidence="2" id="KW-1185">Reference proteome</keyword>
<dbReference type="GO" id="GO:0005975">
    <property type="term" value="P:carbohydrate metabolic process"/>
    <property type="evidence" value="ECO:0007669"/>
    <property type="project" value="InterPro"/>
</dbReference>